<dbReference type="EMBL" id="KB908972">
    <property type="protein sequence ID" value="EOB13652.1"/>
    <property type="molecule type" value="Genomic_DNA"/>
</dbReference>
<evidence type="ECO:0000256" key="17">
    <source>
        <dbReference type="SAM" id="Phobius"/>
    </source>
</evidence>
<evidence type="ECO:0000256" key="18">
    <source>
        <dbReference type="SAM" id="SignalP"/>
    </source>
</evidence>
<feature type="compositionally biased region" description="Low complexity" evidence="16">
    <location>
        <begin position="219"/>
        <end position="234"/>
    </location>
</feature>
<dbReference type="VEuPathDB" id="MicrosporidiaDB:NBO_64g0033"/>
<dbReference type="PANTHER" id="PTHR12613:SF0">
    <property type="entry name" value="ERO1-LIKE PROTEIN"/>
    <property type="match status" value="1"/>
</dbReference>
<gene>
    <name evidence="19" type="primary">ERO1B</name>
    <name evidence="19" type="ORF">NBO_64g0033</name>
</gene>
<evidence type="ECO:0000256" key="5">
    <source>
        <dbReference type="ARBA" id="ARBA00022448"/>
    </source>
</evidence>
<organism evidence="19 20">
    <name type="scientific">Nosema bombycis (strain CQ1 / CVCC 102059)</name>
    <name type="common">Microsporidian parasite</name>
    <name type="synonym">Pebrine of silkworm</name>
    <dbReference type="NCBI Taxonomy" id="578461"/>
    <lineage>
        <taxon>Eukaryota</taxon>
        <taxon>Fungi</taxon>
        <taxon>Fungi incertae sedis</taxon>
        <taxon>Microsporidia</taxon>
        <taxon>Nosematidae</taxon>
        <taxon>Nosema</taxon>
    </lineage>
</organism>
<comment type="subcellular location">
    <subcellularLocation>
        <location evidence="2">Endoplasmic reticulum membrane</location>
        <topology evidence="2">Peripheral membrane protein</topology>
        <orientation evidence="2">Lumenal side</orientation>
    </subcellularLocation>
</comment>
<evidence type="ECO:0000313" key="19">
    <source>
        <dbReference type="EMBL" id="EOB13652.1"/>
    </source>
</evidence>
<feature type="compositionally biased region" description="Polar residues" evidence="16">
    <location>
        <begin position="202"/>
        <end position="211"/>
    </location>
</feature>
<evidence type="ECO:0000256" key="12">
    <source>
        <dbReference type="ARBA" id="ARBA00023136"/>
    </source>
</evidence>
<evidence type="ECO:0000256" key="15">
    <source>
        <dbReference type="ARBA" id="ARBA00023284"/>
    </source>
</evidence>
<evidence type="ECO:0000256" key="2">
    <source>
        <dbReference type="ARBA" id="ARBA00004367"/>
    </source>
</evidence>
<sequence length="353" mass="41479">MRHFLCCLFLFKSFLLADSKLLNKLLNFPEFRYVKVRTRPCSDQRKCTATSCSVSKYVKNGFIDVLGIKETNTGYSGSSQQVWSEIYLKSNSKEMTSLISGIHFSVSVHISRNYFQFFMWHLPNPNVYHKRYKKEYKDNFLNLLKTVESSILSLNNDNIIFISKNIDKKGEKMSHRLRFFVLYNIFIKKIKKQIQNERQNNSNDKTFGSNDEANRSNQRENSSNNTNNNSIPSINKNRYKSMNFSEILKIIDCVDCDKCKILGNLQFEGLKQALRILKGKKISTNDLIYLLAFYKKIAQTKEDILYLEKLGESWVYELVNYANVIGYLVMILIFIKVIFLYLKNENKMCFYQI</sequence>
<dbReference type="Proteomes" id="UP000016927">
    <property type="component" value="Unassembled WGS sequence"/>
</dbReference>
<keyword evidence="20" id="KW-1185">Reference proteome</keyword>
<keyword evidence="13" id="KW-1015">Disulfide bond</keyword>
<dbReference type="GO" id="GO:0034975">
    <property type="term" value="P:protein folding in endoplasmic reticulum"/>
    <property type="evidence" value="ECO:0007669"/>
    <property type="project" value="InterPro"/>
</dbReference>
<keyword evidence="6" id="KW-0285">Flavoprotein</keyword>
<keyword evidence="11" id="KW-0560">Oxidoreductase</keyword>
<dbReference type="Pfam" id="PF04137">
    <property type="entry name" value="ERO1"/>
    <property type="match status" value="1"/>
</dbReference>
<accession>R0KTT9</accession>
<dbReference type="GO" id="GO:0015035">
    <property type="term" value="F:protein-disulfide reductase activity"/>
    <property type="evidence" value="ECO:0007669"/>
    <property type="project" value="InterPro"/>
</dbReference>
<evidence type="ECO:0000256" key="10">
    <source>
        <dbReference type="ARBA" id="ARBA00022982"/>
    </source>
</evidence>
<evidence type="ECO:0000256" key="6">
    <source>
        <dbReference type="ARBA" id="ARBA00022630"/>
    </source>
</evidence>
<dbReference type="HOGENOM" id="CLU_065181_0_0_1"/>
<comment type="cofactor">
    <cofactor evidence="1">
        <name>FAD</name>
        <dbReference type="ChEBI" id="CHEBI:57692"/>
    </cofactor>
</comment>
<dbReference type="OMA" id="KESEQFY"/>
<dbReference type="PANTHER" id="PTHR12613">
    <property type="entry name" value="ERO1-RELATED"/>
    <property type="match status" value="1"/>
</dbReference>
<evidence type="ECO:0000256" key="3">
    <source>
        <dbReference type="ARBA" id="ARBA00008277"/>
    </source>
</evidence>
<evidence type="ECO:0000256" key="4">
    <source>
        <dbReference type="ARBA" id="ARBA00011802"/>
    </source>
</evidence>
<feature type="chain" id="PRO_5004354389" evidence="18">
    <location>
        <begin position="20"/>
        <end position="353"/>
    </location>
</feature>
<keyword evidence="17" id="KW-1133">Transmembrane helix</keyword>
<comment type="similarity">
    <text evidence="3">Belongs to the EROs family.</text>
</comment>
<dbReference type="GO" id="GO:0005789">
    <property type="term" value="C:endoplasmic reticulum membrane"/>
    <property type="evidence" value="ECO:0007669"/>
    <property type="project" value="UniProtKB-SubCell"/>
</dbReference>
<comment type="subunit">
    <text evidence="4">May function both as a monomer and a homodimer.</text>
</comment>
<protein>
    <submittedName>
        <fullName evidence="19">ERO1-like protein beta</fullName>
    </submittedName>
</protein>
<keyword evidence="10" id="KW-0249">Electron transport</keyword>
<proteinExistence type="inferred from homology"/>
<dbReference type="GO" id="GO:0071949">
    <property type="term" value="F:FAD binding"/>
    <property type="evidence" value="ECO:0007669"/>
    <property type="project" value="InterPro"/>
</dbReference>
<feature type="region of interest" description="Disordered" evidence="16">
    <location>
        <begin position="196"/>
        <end position="234"/>
    </location>
</feature>
<keyword evidence="12 17" id="KW-0472">Membrane</keyword>
<keyword evidence="14" id="KW-0325">Glycoprotein</keyword>
<keyword evidence="5" id="KW-0813">Transport</keyword>
<dbReference type="InterPro" id="IPR037192">
    <property type="entry name" value="ERO1-like_sf"/>
</dbReference>
<evidence type="ECO:0000256" key="8">
    <source>
        <dbReference type="ARBA" id="ARBA00022824"/>
    </source>
</evidence>
<keyword evidence="17" id="KW-0812">Transmembrane</keyword>
<evidence type="ECO:0000256" key="16">
    <source>
        <dbReference type="SAM" id="MobiDB-lite"/>
    </source>
</evidence>
<evidence type="ECO:0000256" key="11">
    <source>
        <dbReference type="ARBA" id="ARBA00023002"/>
    </source>
</evidence>
<name>R0KTT9_NOSB1</name>
<feature type="signal peptide" evidence="18">
    <location>
        <begin position="1"/>
        <end position="19"/>
    </location>
</feature>
<dbReference type="AlphaFoldDB" id="R0KTT9"/>
<keyword evidence="9" id="KW-0274">FAD</keyword>
<evidence type="ECO:0000256" key="9">
    <source>
        <dbReference type="ARBA" id="ARBA00022827"/>
    </source>
</evidence>
<evidence type="ECO:0000313" key="20">
    <source>
        <dbReference type="Proteomes" id="UP000016927"/>
    </source>
</evidence>
<keyword evidence="8" id="KW-0256">Endoplasmic reticulum</keyword>
<feature type="transmembrane region" description="Helical" evidence="17">
    <location>
        <begin position="324"/>
        <end position="342"/>
    </location>
</feature>
<dbReference type="OrthoDB" id="2196345at2759"/>
<keyword evidence="7 18" id="KW-0732">Signal</keyword>
<evidence type="ECO:0000256" key="13">
    <source>
        <dbReference type="ARBA" id="ARBA00023157"/>
    </source>
</evidence>
<reference evidence="19 20" key="1">
    <citation type="journal article" date="2013" name="BMC Genomics">
        <title>Comparative genomics of parasitic silkworm microsporidia reveal an association between genome expansion and host adaptation.</title>
        <authorList>
            <person name="Pan G."/>
            <person name="Xu J."/>
            <person name="Li T."/>
            <person name="Xia Q."/>
            <person name="Liu S.L."/>
            <person name="Zhang G."/>
            <person name="Li S."/>
            <person name="Li C."/>
            <person name="Liu H."/>
            <person name="Yang L."/>
            <person name="Liu T."/>
            <person name="Zhang X."/>
            <person name="Wu Z."/>
            <person name="Fan W."/>
            <person name="Dang X."/>
            <person name="Xiang H."/>
            <person name="Tao M."/>
            <person name="Li Y."/>
            <person name="Hu J."/>
            <person name="Li Z."/>
            <person name="Lin L."/>
            <person name="Luo J."/>
            <person name="Geng L."/>
            <person name="Wang L."/>
            <person name="Long M."/>
            <person name="Wan Y."/>
            <person name="He N."/>
            <person name="Zhang Z."/>
            <person name="Lu C."/>
            <person name="Keeling P.J."/>
            <person name="Wang J."/>
            <person name="Xiang Z."/>
            <person name="Zhou Z."/>
        </authorList>
    </citation>
    <scope>NUCLEOTIDE SEQUENCE [LARGE SCALE GENOMIC DNA]</scope>
    <source>
        <strain evidence="20">CQ1 / CVCC 102059</strain>
    </source>
</reference>
<dbReference type="STRING" id="578461.R0KTT9"/>
<evidence type="ECO:0000256" key="14">
    <source>
        <dbReference type="ARBA" id="ARBA00023180"/>
    </source>
</evidence>
<dbReference type="GO" id="GO:0016972">
    <property type="term" value="F:thiol oxidase activity"/>
    <property type="evidence" value="ECO:0007669"/>
    <property type="project" value="InterPro"/>
</dbReference>
<dbReference type="SUPFAM" id="SSF110019">
    <property type="entry name" value="ERO1-like"/>
    <property type="match status" value="1"/>
</dbReference>
<dbReference type="InterPro" id="IPR007266">
    <property type="entry name" value="Ero1"/>
</dbReference>
<evidence type="ECO:0000256" key="1">
    <source>
        <dbReference type="ARBA" id="ARBA00001974"/>
    </source>
</evidence>
<keyword evidence="15" id="KW-0676">Redox-active center</keyword>
<evidence type="ECO:0000256" key="7">
    <source>
        <dbReference type="ARBA" id="ARBA00022729"/>
    </source>
</evidence>